<keyword evidence="4" id="KW-1185">Reference proteome</keyword>
<organism evidence="3 4">
    <name type="scientific">Streptomyces bohaiensis</name>
    <dbReference type="NCBI Taxonomy" id="1431344"/>
    <lineage>
        <taxon>Bacteria</taxon>
        <taxon>Bacillati</taxon>
        <taxon>Actinomycetota</taxon>
        <taxon>Actinomycetes</taxon>
        <taxon>Kitasatosporales</taxon>
        <taxon>Streptomycetaceae</taxon>
        <taxon>Streptomyces</taxon>
    </lineage>
</organism>
<dbReference type="NCBIfam" id="TIGR03696">
    <property type="entry name" value="Rhs_assc_core"/>
    <property type="match status" value="1"/>
</dbReference>
<dbReference type="InterPro" id="IPR050708">
    <property type="entry name" value="T6SS_VgrG/RHS"/>
</dbReference>
<dbReference type="Pfam" id="PF25023">
    <property type="entry name" value="TEN_YD-shell"/>
    <property type="match status" value="1"/>
</dbReference>
<dbReference type="InterPro" id="IPR022385">
    <property type="entry name" value="Rhs_assc_core"/>
</dbReference>
<dbReference type="EMBL" id="JAAVJC010000015">
    <property type="protein sequence ID" value="NJQ14079.1"/>
    <property type="molecule type" value="Genomic_DNA"/>
</dbReference>
<proteinExistence type="predicted"/>
<name>A0ABX1CAB4_9ACTN</name>
<comment type="caution">
    <text evidence="3">The sequence shown here is derived from an EMBL/GenBank/DDBJ whole genome shotgun (WGS) entry which is preliminary data.</text>
</comment>
<accession>A0ABX1CAB4</accession>
<dbReference type="InterPro" id="IPR056823">
    <property type="entry name" value="TEN-like_YD-shell"/>
</dbReference>
<evidence type="ECO:0000313" key="3">
    <source>
        <dbReference type="EMBL" id="NJQ14079.1"/>
    </source>
</evidence>
<keyword evidence="1" id="KW-0677">Repeat</keyword>
<gene>
    <name evidence="3" type="ORF">HCN52_03760</name>
</gene>
<evidence type="ECO:0000313" key="4">
    <source>
        <dbReference type="Proteomes" id="UP000727056"/>
    </source>
</evidence>
<dbReference type="PANTHER" id="PTHR32305:SF15">
    <property type="entry name" value="PROTEIN RHSA-RELATED"/>
    <property type="match status" value="1"/>
</dbReference>
<feature type="domain" description="Teneurin-like YD-shell" evidence="2">
    <location>
        <begin position="16"/>
        <end position="102"/>
    </location>
</feature>
<evidence type="ECO:0000259" key="2">
    <source>
        <dbReference type="Pfam" id="PF25023"/>
    </source>
</evidence>
<evidence type="ECO:0000256" key="1">
    <source>
        <dbReference type="ARBA" id="ARBA00022737"/>
    </source>
</evidence>
<dbReference type="PANTHER" id="PTHR32305">
    <property type="match status" value="1"/>
</dbReference>
<protein>
    <submittedName>
        <fullName evidence="3">RHS repeat-associated core domain-containing protein</fullName>
    </submittedName>
</protein>
<dbReference type="Proteomes" id="UP000727056">
    <property type="component" value="Unassembled WGS sequence"/>
</dbReference>
<reference evidence="3 4" key="1">
    <citation type="submission" date="2020-03" db="EMBL/GenBank/DDBJ databases">
        <title>Draft genome of Streptomyces sp. ventii, isolated from the Axial Seamount in the Pacific Ocean, and resequencing of the two type strains Streptomyces lonarensis strain NCL 716 and Streptomyces bohaiensis strain 11A07.</title>
        <authorList>
            <person name="Loughran R.M."/>
            <person name="Pfannmuller K.M."/>
            <person name="Wasson B.J."/>
            <person name="Deadmond M.C."/>
            <person name="Paddock B.E."/>
            <person name="Koyack M.J."/>
            <person name="Gallegos D.A."/>
            <person name="Mitchell E.A."/>
            <person name="Ushijima B."/>
            <person name="Saw J.H."/>
            <person name="Mcphail K.L."/>
            <person name="Videau P."/>
        </authorList>
    </citation>
    <scope>NUCLEOTIDE SEQUENCE [LARGE SCALE GENOMIC DNA]</scope>
    <source>
        <strain evidence="3 4">11A07</strain>
    </source>
</reference>
<dbReference type="Gene3D" id="2.180.10.10">
    <property type="entry name" value="RHS repeat-associated core"/>
    <property type="match status" value="1"/>
</dbReference>
<sequence length="187" mass="19537">MDGDGFVWGAGCTLNSVVREGEVHYFVTDAIGSVVAVVDEARSQVNAYSYSPRGVTRSAHTTEEVDQPYRFAGGYQDDTGLYHLSARYYDPRIGRFTQPDPSGQEENPYLYAEGDPVNRIDPTGLYSDEEFREDVGFVGSTTGIGAGLGAAVGSVVPVVGTGAGGGVGAAAGFGFGVGYTVTSRVLG</sequence>